<comment type="caution">
    <text evidence="2">The sequence shown here is derived from an EMBL/GenBank/DDBJ whole genome shotgun (WGS) entry which is preliminary data.</text>
</comment>
<sequence>MRFELPGIILFTERFDACVAFYRDLLALPEAFAKPGLVTLDLGGAYLMIESGGVGRQWPKPIDENPIILRFNVEDVDVAAGVLRRKGVDVEVLRLDWGVVGCFSDPDGNRCELKDHSAGFQVLSRQLPKHRETA</sequence>
<dbReference type="EMBL" id="BMYO01000005">
    <property type="protein sequence ID" value="GHD63656.1"/>
    <property type="molecule type" value="Genomic_DNA"/>
</dbReference>
<evidence type="ECO:0000313" key="2">
    <source>
        <dbReference type="EMBL" id="GHD63656.1"/>
    </source>
</evidence>
<dbReference type="Pfam" id="PF00903">
    <property type="entry name" value="Glyoxalase"/>
    <property type="match status" value="1"/>
</dbReference>
<dbReference type="PROSITE" id="PS51819">
    <property type="entry name" value="VOC"/>
    <property type="match status" value="1"/>
</dbReference>
<reference evidence="3" key="1">
    <citation type="journal article" date="2019" name="Int. J. Syst. Evol. Microbiol.">
        <title>The Global Catalogue of Microorganisms (GCM) 10K type strain sequencing project: providing services to taxonomists for standard genome sequencing and annotation.</title>
        <authorList>
            <consortium name="The Broad Institute Genomics Platform"/>
            <consortium name="The Broad Institute Genome Sequencing Center for Infectious Disease"/>
            <person name="Wu L."/>
            <person name="Ma J."/>
        </authorList>
    </citation>
    <scope>NUCLEOTIDE SEQUENCE [LARGE SCALE GENOMIC DNA]</scope>
    <source>
        <strain evidence="3">KCTC 23701</strain>
    </source>
</reference>
<evidence type="ECO:0000313" key="3">
    <source>
        <dbReference type="Proteomes" id="UP000604737"/>
    </source>
</evidence>
<dbReference type="InterPro" id="IPR037523">
    <property type="entry name" value="VOC_core"/>
</dbReference>
<dbReference type="Proteomes" id="UP000604737">
    <property type="component" value="Unassembled WGS sequence"/>
</dbReference>
<accession>A0ABQ3H044</accession>
<dbReference type="InterPro" id="IPR029068">
    <property type="entry name" value="Glyas_Bleomycin-R_OHBP_Dase"/>
</dbReference>
<dbReference type="Gene3D" id="3.10.180.10">
    <property type="entry name" value="2,3-Dihydroxybiphenyl 1,2-Dioxygenase, domain 1"/>
    <property type="match status" value="1"/>
</dbReference>
<feature type="domain" description="VOC" evidence="1">
    <location>
        <begin position="4"/>
        <end position="116"/>
    </location>
</feature>
<dbReference type="SUPFAM" id="SSF54593">
    <property type="entry name" value="Glyoxalase/Bleomycin resistance protein/Dihydroxybiphenyl dioxygenase"/>
    <property type="match status" value="1"/>
</dbReference>
<keyword evidence="3" id="KW-1185">Reference proteome</keyword>
<name>A0ABQ3H044_9NEIS</name>
<protein>
    <submittedName>
        <fullName evidence="2">Glyoxalase</fullName>
    </submittedName>
</protein>
<gene>
    <name evidence="2" type="ORF">GCM10007350_21550</name>
</gene>
<dbReference type="RefSeq" id="WP_189460638.1">
    <property type="nucleotide sequence ID" value="NZ_BMYO01000005.1"/>
</dbReference>
<evidence type="ECO:0000259" key="1">
    <source>
        <dbReference type="PROSITE" id="PS51819"/>
    </source>
</evidence>
<organism evidence="2 3">
    <name type="scientific">Jeongeupia chitinilytica</name>
    <dbReference type="NCBI Taxonomy" id="1041641"/>
    <lineage>
        <taxon>Bacteria</taxon>
        <taxon>Pseudomonadati</taxon>
        <taxon>Pseudomonadota</taxon>
        <taxon>Betaproteobacteria</taxon>
        <taxon>Neisseriales</taxon>
        <taxon>Chitinibacteraceae</taxon>
        <taxon>Jeongeupia</taxon>
    </lineage>
</organism>
<dbReference type="InterPro" id="IPR004360">
    <property type="entry name" value="Glyas_Fos-R_dOase_dom"/>
</dbReference>
<proteinExistence type="predicted"/>